<dbReference type="Proteomes" id="UP001167796">
    <property type="component" value="Unassembled WGS sequence"/>
</dbReference>
<evidence type="ECO:0000313" key="2">
    <source>
        <dbReference type="Proteomes" id="UP001167796"/>
    </source>
</evidence>
<evidence type="ECO:0000313" key="1">
    <source>
        <dbReference type="EMBL" id="MDO7848996.1"/>
    </source>
</evidence>
<proteinExistence type="predicted"/>
<keyword evidence="2" id="KW-1185">Reference proteome</keyword>
<accession>A0ABT9AGK4</accession>
<reference evidence="1" key="1">
    <citation type="submission" date="2023-07" db="EMBL/GenBank/DDBJ databases">
        <authorList>
            <person name="Kim M.K."/>
        </authorList>
    </citation>
    <scope>NUCLEOTIDE SEQUENCE</scope>
    <source>
        <strain evidence="1">M29</strain>
    </source>
</reference>
<dbReference type="EMBL" id="JAUQSX010000014">
    <property type="protein sequence ID" value="MDO7848996.1"/>
    <property type="molecule type" value="Genomic_DNA"/>
</dbReference>
<gene>
    <name evidence="1" type="ORF">Q5H92_21710</name>
</gene>
<dbReference type="RefSeq" id="WP_305013662.1">
    <property type="nucleotide sequence ID" value="NZ_JAUQSX010000014.1"/>
</dbReference>
<protein>
    <submittedName>
        <fullName evidence="1">Uncharacterized protein</fullName>
    </submittedName>
</protein>
<organism evidence="1 2">
    <name type="scientific">Hymenobacter mellowenesis</name>
    <dbReference type="NCBI Taxonomy" id="3063995"/>
    <lineage>
        <taxon>Bacteria</taxon>
        <taxon>Pseudomonadati</taxon>
        <taxon>Bacteroidota</taxon>
        <taxon>Cytophagia</taxon>
        <taxon>Cytophagales</taxon>
        <taxon>Hymenobacteraceae</taxon>
        <taxon>Hymenobacter</taxon>
    </lineage>
</organism>
<sequence length="141" mass="15730">MKRALRISAAAALGKIADIIQFKLNEDYDFLAQQLEVQELNDQARAAIGIDLLHGKENLSLPQIRMYEDFLEKAVKSSLVRVYDDKFIADQIAVLDKTSVLSLEDFKAFSYTDNVLSVAVKVMFKAVVYASPFGKPVVSRG</sequence>
<comment type="caution">
    <text evidence="1">The sequence shown here is derived from an EMBL/GenBank/DDBJ whole genome shotgun (WGS) entry which is preliminary data.</text>
</comment>
<name>A0ABT9AGK4_9BACT</name>